<feature type="domain" description="Peptidase M16 N-terminal" evidence="1">
    <location>
        <begin position="25"/>
        <end position="134"/>
    </location>
</feature>
<sequence length="414" mass="43622">MPAHTQVLASGLTVAFERRATPGFSFHLRLPLGSAHDPPGQEGTAGLVEEWLYKGAGGLSARAFQDALDDLGVRRGGGIDAEATAFSASGLGEDLNGALTLFADLVRRPALPESEVPVLLDLARQDLAGFEDSPAERLGLETRRLVFGESGFAHPSSGTPQGLEAITPQSARAFWQRYGARGSILSMVADREAAQAFALAEELFGDWGAGNAQPVAARPRLGQQAHLHDDSQQTHFTLTGRGISPLSPDWFAWHLALTALSGGSASRLFHAVREERGLAYAAHAGPQVVGGEALLSGYAASTPERAPETLEVMLAEVRRWQTGGLTPAEFERARTALLASTVFGSENIRARSGGMARDLALFGQVREAEQLRAEIGAVTLEQVNAFLGGYDPGPLGVVSLGPVPLVASGEVTHV</sequence>
<evidence type="ECO:0000259" key="2">
    <source>
        <dbReference type="Pfam" id="PF05193"/>
    </source>
</evidence>
<dbReference type="AlphaFoldDB" id="A0A2Z3JJ95"/>
<keyword evidence="4" id="KW-1185">Reference proteome</keyword>
<dbReference type="PANTHER" id="PTHR11851">
    <property type="entry name" value="METALLOPROTEASE"/>
    <property type="match status" value="1"/>
</dbReference>
<dbReference type="OrthoDB" id="9811314at2"/>
<feature type="domain" description="Peptidase M16 C-terminal" evidence="2">
    <location>
        <begin position="166"/>
        <end position="337"/>
    </location>
</feature>
<name>A0A2Z3JJ95_9DEIO</name>
<dbReference type="PANTHER" id="PTHR11851:SF219">
    <property type="entry name" value="HYPOTHETICAL ZINC PROTEASE"/>
    <property type="match status" value="1"/>
</dbReference>
<organism evidence="3 4">
    <name type="scientific">Deinococcus irradiatisoli</name>
    <dbReference type="NCBI Taxonomy" id="2202254"/>
    <lineage>
        <taxon>Bacteria</taxon>
        <taxon>Thermotogati</taxon>
        <taxon>Deinococcota</taxon>
        <taxon>Deinococci</taxon>
        <taxon>Deinococcales</taxon>
        <taxon>Deinococcaceae</taxon>
        <taxon>Deinococcus</taxon>
    </lineage>
</organism>
<reference evidence="3 4" key="1">
    <citation type="submission" date="2018-05" db="EMBL/GenBank/DDBJ databases">
        <title>Complete Genome Sequence of Deinococcus sp. strain 17bor-2.</title>
        <authorList>
            <person name="Srinivasan S."/>
        </authorList>
    </citation>
    <scope>NUCLEOTIDE SEQUENCE [LARGE SCALE GENOMIC DNA]</scope>
    <source>
        <strain evidence="3 4">17bor-2</strain>
    </source>
</reference>
<dbReference type="InterPro" id="IPR050361">
    <property type="entry name" value="MPP/UQCRC_Complex"/>
</dbReference>
<evidence type="ECO:0000313" key="3">
    <source>
        <dbReference type="EMBL" id="AWN22018.1"/>
    </source>
</evidence>
<dbReference type="InterPro" id="IPR007863">
    <property type="entry name" value="Peptidase_M16_C"/>
</dbReference>
<dbReference type="GO" id="GO:0046872">
    <property type="term" value="F:metal ion binding"/>
    <property type="evidence" value="ECO:0007669"/>
    <property type="project" value="InterPro"/>
</dbReference>
<protein>
    <submittedName>
        <fullName evidence="3">Insulinase family protein</fullName>
    </submittedName>
</protein>
<dbReference type="InterPro" id="IPR011249">
    <property type="entry name" value="Metalloenz_LuxS/M16"/>
</dbReference>
<dbReference type="Pfam" id="PF00675">
    <property type="entry name" value="Peptidase_M16"/>
    <property type="match status" value="1"/>
</dbReference>
<proteinExistence type="predicted"/>
<dbReference type="SUPFAM" id="SSF63411">
    <property type="entry name" value="LuxS/MPP-like metallohydrolase"/>
    <property type="match status" value="2"/>
</dbReference>
<dbReference type="Proteomes" id="UP000245368">
    <property type="component" value="Chromosome"/>
</dbReference>
<dbReference type="KEGG" id="dez:DKM44_01185"/>
<gene>
    <name evidence="3" type="ORF">DKM44_01185</name>
</gene>
<dbReference type="RefSeq" id="WP_109824731.1">
    <property type="nucleotide sequence ID" value="NZ_CP029494.1"/>
</dbReference>
<dbReference type="EMBL" id="CP029494">
    <property type="protein sequence ID" value="AWN22018.1"/>
    <property type="molecule type" value="Genomic_DNA"/>
</dbReference>
<dbReference type="Gene3D" id="3.30.830.10">
    <property type="entry name" value="Metalloenzyme, LuxS/M16 peptidase-like"/>
    <property type="match status" value="2"/>
</dbReference>
<dbReference type="Pfam" id="PF05193">
    <property type="entry name" value="Peptidase_M16_C"/>
    <property type="match status" value="1"/>
</dbReference>
<evidence type="ECO:0000313" key="4">
    <source>
        <dbReference type="Proteomes" id="UP000245368"/>
    </source>
</evidence>
<evidence type="ECO:0000259" key="1">
    <source>
        <dbReference type="Pfam" id="PF00675"/>
    </source>
</evidence>
<accession>A0A2Z3JJ95</accession>
<dbReference type="InterPro" id="IPR011765">
    <property type="entry name" value="Pept_M16_N"/>
</dbReference>